<sequence>MGDISSLQREIYRLEDEIRELQKEKEVGEDFIDEVNRGVSHNDEEFDRRYSLATGMGEKRGRATFAEKLMSRMQNNYGQIKRQQIAESANNMLNKAFNRIYEIEDAIANKRQQISNLENEIARIIAAQEEERRRHEACC</sequence>
<comment type="caution">
    <text evidence="2">The sequence shown here is derived from an EMBL/GenBank/DDBJ whole genome shotgun (WGS) entry which is preliminary data.</text>
</comment>
<evidence type="ECO:0008006" key="4">
    <source>
        <dbReference type="Google" id="ProtNLM"/>
    </source>
</evidence>
<feature type="coiled-coil region" evidence="1">
    <location>
        <begin position="100"/>
        <end position="134"/>
    </location>
</feature>
<evidence type="ECO:0000313" key="3">
    <source>
        <dbReference type="Proteomes" id="UP000766246"/>
    </source>
</evidence>
<dbReference type="AlphaFoldDB" id="A0A927UA34"/>
<protein>
    <recommendedName>
        <fullName evidence="4">DUF5082 domain-containing protein</fullName>
    </recommendedName>
</protein>
<evidence type="ECO:0000256" key="1">
    <source>
        <dbReference type="SAM" id="Coils"/>
    </source>
</evidence>
<proteinExistence type="predicted"/>
<gene>
    <name evidence="2" type="ORF">E7272_04460</name>
</gene>
<dbReference type="Proteomes" id="UP000766246">
    <property type="component" value="Unassembled WGS sequence"/>
</dbReference>
<evidence type="ECO:0000313" key="2">
    <source>
        <dbReference type="EMBL" id="MBE5919078.1"/>
    </source>
</evidence>
<dbReference type="EMBL" id="SVER01000009">
    <property type="protein sequence ID" value="MBE5919078.1"/>
    <property type="molecule type" value="Genomic_DNA"/>
</dbReference>
<organism evidence="2 3">
    <name type="scientific">Pseudobutyrivibrio ruminis</name>
    <dbReference type="NCBI Taxonomy" id="46206"/>
    <lineage>
        <taxon>Bacteria</taxon>
        <taxon>Bacillati</taxon>
        <taxon>Bacillota</taxon>
        <taxon>Clostridia</taxon>
        <taxon>Lachnospirales</taxon>
        <taxon>Lachnospiraceae</taxon>
        <taxon>Pseudobutyrivibrio</taxon>
    </lineage>
</organism>
<name>A0A927UA34_9FIRM</name>
<reference evidence="2" key="1">
    <citation type="submission" date="2019-04" db="EMBL/GenBank/DDBJ databases">
        <title>Evolution of Biomass-Degrading Anaerobic Consortia Revealed by Metagenomics.</title>
        <authorList>
            <person name="Peng X."/>
        </authorList>
    </citation>
    <scope>NUCLEOTIDE SEQUENCE</scope>
    <source>
        <strain evidence="2">SIG311</strain>
    </source>
</reference>
<keyword evidence="1" id="KW-0175">Coiled coil</keyword>
<accession>A0A927UA34</accession>